<dbReference type="Proteomes" id="UP000469523">
    <property type="component" value="Unassembled WGS sequence"/>
</dbReference>
<evidence type="ECO:0000313" key="4">
    <source>
        <dbReference type="Proteomes" id="UP000469523"/>
    </source>
</evidence>
<protein>
    <submittedName>
        <fullName evidence="3">Relaxase/mobilization nuclease domain-containing protein</fullName>
    </submittedName>
</protein>
<evidence type="ECO:0000256" key="1">
    <source>
        <dbReference type="SAM" id="Coils"/>
    </source>
</evidence>
<keyword evidence="4" id="KW-1185">Reference proteome</keyword>
<sequence length="473" mass="55612">MAVTRLSKIKSSTSSSTNNTLKGRLDYIINKDKTNNEELVSAFECEVDTAYLEFALNKNLYENITGNETKRNGDVLAYHLRQAFKPGEVEPELAHEIGIKLAKEFTKENHQFVIATHVDKAHIHNHIIFNSTNLNSEGKFKDEWRSAKDVRKISDRLCLENDLSVVEPKNERGQHYKEWEENQKGKSWKQQIKDILDESIEKSKDYDEFLMIIKSKGIEVKTGKHIAFKLENLGQQRFTRGKTLGSDYTEEQLKLRIEERSKNKSRFRRTSIMPQKIKGNLSGVNKKVYTIEQQLYFKARNEKYRDVKDLAETILLLRNEKIDRRSDIDLRIKELNTMASKINKDIKELEDNSRFFNEVAKYLSTYNKYKDLYEKYEATVFNKKNFYRKNEGEILSFEHAKSQLEKLNIDLNTDIEKVLLTSKDFNSEIENINKDFKNLQDRVNKIRNAERKIDEILGNNSIVKKEIEKDRVR</sequence>
<dbReference type="InterPro" id="IPR005094">
    <property type="entry name" value="Endonuclease_MobA/VirD2"/>
</dbReference>
<dbReference type="AlphaFoldDB" id="A0A6N7XWF5"/>
<keyword evidence="1" id="KW-0175">Coiled coil</keyword>
<dbReference type="RefSeq" id="WP_154440789.1">
    <property type="nucleotide sequence ID" value="NZ_VUNQ01000025.1"/>
</dbReference>
<name>A0A6N7XWF5_9FIRM</name>
<feature type="coiled-coil region" evidence="1">
    <location>
        <begin position="422"/>
        <end position="466"/>
    </location>
</feature>
<organism evidence="3 4">
    <name type="scientific">Tissierella pigra</name>
    <dbReference type="NCBI Taxonomy" id="2607614"/>
    <lineage>
        <taxon>Bacteria</taxon>
        <taxon>Bacillati</taxon>
        <taxon>Bacillota</taxon>
        <taxon>Tissierellia</taxon>
        <taxon>Tissierellales</taxon>
        <taxon>Tissierellaceae</taxon>
        <taxon>Tissierella</taxon>
    </lineage>
</organism>
<gene>
    <name evidence="3" type="ORF">FYJ83_11710</name>
</gene>
<proteinExistence type="predicted"/>
<dbReference type="EMBL" id="VUNQ01000025">
    <property type="protein sequence ID" value="MSU02137.1"/>
    <property type="molecule type" value="Genomic_DNA"/>
</dbReference>
<reference evidence="3 4" key="1">
    <citation type="submission" date="2019-09" db="EMBL/GenBank/DDBJ databases">
        <title>In-depth cultivation of the pig gut microbiome towards novel bacterial diversity and tailored functional studies.</title>
        <authorList>
            <person name="Wylensek D."/>
            <person name="Hitch T.C.A."/>
            <person name="Clavel T."/>
        </authorList>
    </citation>
    <scope>NUCLEOTIDE SEQUENCE [LARGE SCALE GENOMIC DNA]</scope>
    <source>
        <strain evidence="3 4">WCA3-693-APC-4?</strain>
    </source>
</reference>
<dbReference type="Pfam" id="PF03432">
    <property type="entry name" value="Relaxase"/>
    <property type="match status" value="1"/>
</dbReference>
<dbReference type="Gene3D" id="3.30.930.30">
    <property type="match status" value="1"/>
</dbReference>
<comment type="caution">
    <text evidence="3">The sequence shown here is derived from an EMBL/GenBank/DDBJ whole genome shotgun (WGS) entry which is preliminary data.</text>
</comment>
<evidence type="ECO:0000259" key="2">
    <source>
        <dbReference type="Pfam" id="PF03432"/>
    </source>
</evidence>
<feature type="domain" description="MobA/VirD2-like nuclease" evidence="2">
    <location>
        <begin position="27"/>
        <end position="163"/>
    </location>
</feature>
<accession>A0A6N7XWF5</accession>
<evidence type="ECO:0000313" key="3">
    <source>
        <dbReference type="EMBL" id="MSU02137.1"/>
    </source>
</evidence>